<evidence type="ECO:0000313" key="3">
    <source>
        <dbReference type="Proteomes" id="UP000284684"/>
    </source>
</evidence>
<feature type="transmembrane region" description="Helical" evidence="1">
    <location>
        <begin position="395"/>
        <end position="417"/>
    </location>
</feature>
<evidence type="ECO:0008006" key="4">
    <source>
        <dbReference type="Google" id="ProtNLM"/>
    </source>
</evidence>
<evidence type="ECO:0000313" key="2">
    <source>
        <dbReference type="EMBL" id="RON02985.1"/>
    </source>
</evidence>
<accession>A0A423GY38</accession>
<feature type="transmembrane region" description="Helical" evidence="1">
    <location>
        <begin position="89"/>
        <end position="108"/>
    </location>
</feature>
<reference evidence="2 3" key="1">
    <citation type="submission" date="2016-10" db="EMBL/GenBank/DDBJ databases">
        <title>Comparative genome analysis of multiple Pseudomonas spp. focuses on biocontrol and plant growth promoting traits.</title>
        <authorList>
            <person name="Tao X.-Y."/>
            <person name="Taylor C.G."/>
        </authorList>
    </citation>
    <scope>NUCLEOTIDE SEQUENCE [LARGE SCALE GENOMIC DNA]</scope>
    <source>
        <strain evidence="2 3">37D10</strain>
    </source>
</reference>
<gene>
    <name evidence="2" type="ORF">BK658_05820</name>
</gene>
<feature type="transmembrane region" description="Helical" evidence="1">
    <location>
        <begin position="339"/>
        <end position="359"/>
    </location>
</feature>
<dbReference type="EMBL" id="MOBI01000006">
    <property type="protein sequence ID" value="RON02985.1"/>
    <property type="molecule type" value="Genomic_DNA"/>
</dbReference>
<name>A0A423GY38_9PSED</name>
<keyword evidence="1" id="KW-0472">Membrane</keyword>
<feature type="transmembrane region" description="Helical" evidence="1">
    <location>
        <begin position="120"/>
        <end position="138"/>
    </location>
</feature>
<organism evidence="2 3">
    <name type="scientific">Pseudomonas brassicacearum</name>
    <dbReference type="NCBI Taxonomy" id="930166"/>
    <lineage>
        <taxon>Bacteria</taxon>
        <taxon>Pseudomonadati</taxon>
        <taxon>Pseudomonadota</taxon>
        <taxon>Gammaproteobacteria</taxon>
        <taxon>Pseudomonadales</taxon>
        <taxon>Pseudomonadaceae</taxon>
        <taxon>Pseudomonas</taxon>
    </lineage>
</organism>
<dbReference type="Proteomes" id="UP000284684">
    <property type="component" value="Unassembled WGS sequence"/>
</dbReference>
<comment type="caution">
    <text evidence="2">The sequence shown here is derived from an EMBL/GenBank/DDBJ whole genome shotgun (WGS) entry which is preliminary data.</text>
</comment>
<feature type="transmembrane region" description="Helical" evidence="1">
    <location>
        <begin position="12"/>
        <end position="30"/>
    </location>
</feature>
<proteinExistence type="predicted"/>
<feature type="transmembrane region" description="Helical" evidence="1">
    <location>
        <begin position="207"/>
        <end position="228"/>
    </location>
</feature>
<keyword evidence="1" id="KW-0812">Transmembrane</keyword>
<feature type="transmembrane region" description="Helical" evidence="1">
    <location>
        <begin position="144"/>
        <end position="160"/>
    </location>
</feature>
<feature type="transmembrane region" description="Helical" evidence="1">
    <location>
        <begin position="167"/>
        <end position="187"/>
    </location>
</feature>
<dbReference type="RefSeq" id="WP_123581508.1">
    <property type="nucleotide sequence ID" value="NZ_MOBI01000006.1"/>
</dbReference>
<keyword evidence="1" id="KW-1133">Transmembrane helix</keyword>
<evidence type="ECO:0000256" key="1">
    <source>
        <dbReference type="SAM" id="Phobius"/>
    </source>
</evidence>
<sequence length="546" mass="60629">MNKITEKKIPLIVIGLFFFLLLSGIFVPIYGDEIVSKWSVARFFLEDQNLVSFFPQCSTMSDRAVSWVFYPAALLVSATYAYLTPLGVRLSGIILSLGWFALLALWCFKQTNDRTFAIRRFASLIAFASLGIMPYLWVLSRAEQFMTLPILIFCLSALYFKGTKSLGLQLAGAIFFTIVLSCFFYVHPKSLFFLPFLLTALWLTTETYHKLIRLALLAYAVILFAQVLHESNAIAACKDAPAMQAMLTANTLLPGMLFSAPAEFIQAAYSNIVNFPERLLSHLTFNAYSQSGWLPPIEGNTSFLFLLNLAIKYLLYAFIVGVHLWSVTEFVIKLAKRKLSAPILLAAFLASADILNALLFNIQNFYSGSQFLPISIVLTALLLPSSDTKISYRSLAIGYSVILMLSILSMITLLSLVTPSTIKNASSEKASLPGQPLSIPVFNTQSHLNSIKALGASCGLSPKNSESLVLDHMTYFAFLQDKKPIHVLYVSEFGFGGDLVNGRLLPFLRELGSPGAITRCEWMPTPFRKAQKSNDMGYCCVNFNDL</sequence>
<dbReference type="AlphaFoldDB" id="A0A423GY38"/>
<feature type="transmembrane region" description="Helical" evidence="1">
    <location>
        <begin position="365"/>
        <end position="383"/>
    </location>
</feature>
<feature type="transmembrane region" description="Helical" evidence="1">
    <location>
        <begin position="303"/>
        <end position="327"/>
    </location>
</feature>
<protein>
    <recommendedName>
        <fullName evidence="4">Glycosyltransferase RgtA/B/C/D-like domain-containing protein</fullName>
    </recommendedName>
</protein>